<gene>
    <name evidence="3" type="ORF">EUTSA_v10024954mg</name>
</gene>
<feature type="domain" description="C2" evidence="2">
    <location>
        <begin position="189"/>
        <end position="319"/>
    </location>
</feature>
<dbReference type="CDD" id="cd04051">
    <property type="entry name" value="C2_SRC2_like"/>
    <property type="match status" value="1"/>
</dbReference>
<reference evidence="3 4" key="1">
    <citation type="journal article" date="2013" name="Front. Plant Sci.">
        <title>The Reference Genome of the Halophytic Plant Eutrema salsugineum.</title>
        <authorList>
            <person name="Yang R."/>
            <person name="Jarvis D.E."/>
            <person name="Chen H."/>
            <person name="Beilstein M.A."/>
            <person name="Grimwood J."/>
            <person name="Jenkins J."/>
            <person name="Shu S."/>
            <person name="Prochnik S."/>
            <person name="Xin M."/>
            <person name="Ma C."/>
            <person name="Schmutz J."/>
            <person name="Wing R.A."/>
            <person name="Mitchell-Olds T."/>
            <person name="Schumaker K.S."/>
            <person name="Wang X."/>
        </authorList>
    </citation>
    <scope>NUCLEOTIDE SEQUENCE [LARGE SCALE GENOMIC DNA]</scope>
</reference>
<protein>
    <recommendedName>
        <fullName evidence="2">C2 domain-containing protein</fullName>
    </recommendedName>
</protein>
<dbReference type="PANTHER" id="PTHR32246">
    <property type="entry name" value="INGRESSION PROTEIN FIC1"/>
    <property type="match status" value="1"/>
</dbReference>
<dbReference type="AlphaFoldDB" id="V4LYY8"/>
<name>V4LYY8_EUTSA</name>
<evidence type="ECO:0000259" key="2">
    <source>
        <dbReference type="PROSITE" id="PS50004"/>
    </source>
</evidence>
<organism evidence="3 4">
    <name type="scientific">Eutrema salsugineum</name>
    <name type="common">Saltwater cress</name>
    <name type="synonym">Sisymbrium salsugineum</name>
    <dbReference type="NCBI Taxonomy" id="72664"/>
    <lineage>
        <taxon>Eukaryota</taxon>
        <taxon>Viridiplantae</taxon>
        <taxon>Streptophyta</taxon>
        <taxon>Embryophyta</taxon>
        <taxon>Tracheophyta</taxon>
        <taxon>Spermatophyta</taxon>
        <taxon>Magnoliopsida</taxon>
        <taxon>eudicotyledons</taxon>
        <taxon>Gunneridae</taxon>
        <taxon>Pentapetalae</taxon>
        <taxon>rosids</taxon>
        <taxon>malvids</taxon>
        <taxon>Brassicales</taxon>
        <taxon>Brassicaceae</taxon>
        <taxon>Eutremeae</taxon>
        <taxon>Eutrema</taxon>
    </lineage>
</organism>
<dbReference type="OrthoDB" id="270970at2759"/>
<dbReference type="InterPro" id="IPR044750">
    <property type="entry name" value="C2_SRC2/BAP"/>
</dbReference>
<feature type="region of interest" description="Disordered" evidence="1">
    <location>
        <begin position="406"/>
        <end position="474"/>
    </location>
</feature>
<dbReference type="Pfam" id="PF00168">
    <property type="entry name" value="C2"/>
    <property type="match status" value="2"/>
</dbReference>
<feature type="compositionally biased region" description="Pro residues" evidence="1">
    <location>
        <begin position="445"/>
        <end position="455"/>
    </location>
</feature>
<feature type="compositionally biased region" description="Low complexity" evidence="1">
    <location>
        <begin position="415"/>
        <end position="428"/>
    </location>
</feature>
<evidence type="ECO:0000313" key="4">
    <source>
        <dbReference type="Proteomes" id="UP000030689"/>
    </source>
</evidence>
<dbReference type="InterPro" id="IPR035892">
    <property type="entry name" value="C2_domain_sf"/>
</dbReference>
<accession>V4LYY8</accession>
<dbReference type="Proteomes" id="UP000030689">
    <property type="component" value="Unassembled WGS sequence"/>
</dbReference>
<dbReference type="SUPFAM" id="SSF49562">
    <property type="entry name" value="C2 domain (Calcium/lipid-binding domain, CaLB)"/>
    <property type="match status" value="2"/>
</dbReference>
<dbReference type="GO" id="GO:0006952">
    <property type="term" value="P:defense response"/>
    <property type="evidence" value="ECO:0007669"/>
    <property type="project" value="InterPro"/>
</dbReference>
<proteinExistence type="predicted"/>
<keyword evidence="4" id="KW-1185">Reference proteome</keyword>
<dbReference type="InterPro" id="IPR000008">
    <property type="entry name" value="C2_dom"/>
</dbReference>
<evidence type="ECO:0000256" key="1">
    <source>
        <dbReference type="SAM" id="MobiDB-lite"/>
    </source>
</evidence>
<dbReference type="PANTHER" id="PTHR32246:SF137">
    <property type="entry name" value="CALCIUM-DEPENDENT LIPID-BINDING (CALB DOMAIN) FAMILY PROTEIN"/>
    <property type="match status" value="1"/>
</dbReference>
<dbReference type="SMART" id="SM00239">
    <property type="entry name" value="C2"/>
    <property type="match status" value="2"/>
</dbReference>
<evidence type="ECO:0000313" key="3">
    <source>
        <dbReference type="EMBL" id="ESQ55910.1"/>
    </source>
</evidence>
<feature type="domain" description="C2" evidence="2">
    <location>
        <begin position="1"/>
        <end position="124"/>
    </location>
</feature>
<dbReference type="Gene3D" id="2.60.40.150">
    <property type="entry name" value="C2 domain"/>
    <property type="match status" value="2"/>
</dbReference>
<dbReference type="Gramene" id="ESQ55910">
    <property type="protein sequence ID" value="ESQ55910"/>
    <property type="gene ID" value="EUTSA_v10024954mg"/>
</dbReference>
<sequence length="511" mass="56391">MSPRRLQNAIDNPTLELKIISASDVSHIDTTEKIDAYAVVSINGDNTQKKQSAKTPIDYDGGSNPTWNHTVKFSVNEERAREGLLTVYIKLYSYWLEDENDIYLGEVNVLVQDLLASNALPPFSNGNVNKMKPVTYPITFIGETKPNEKLSLSYRFKPVPVKDLYPPPPEPVYLPPFGPATSGQPIIYSPHQCQTTQTTGQAITVTKLAIELVIKSANNIRNVNVFDDMDVYAYVMICDGKTTKVKQKTKTPIAYSGFIFPTWNHAVKFCFDEEELAGEDSLVVELMSHRPIMGDKHIGKVNVRIQELIGLKPPSPLTDVKLNSMKLVTHKVRGEYGEKGTLSFTYRFLEEKVTVPIVPGTTPQPIIMYIPIPHQSDGSANPVHGTPGYMAVHTGANIGPSNGLVPIYMPPPYHPQGYQQYSQRQPQQQPQPQPQPQFQSQPQQQPQPQPQPPQRPTQTQAQVQGARPQVKPQGGSVAALGLGAAVLGRVIGGALMSEMMSDELNTYEAGA</sequence>
<dbReference type="KEGG" id="eus:EUTSA_v10024954mg"/>
<dbReference type="EMBL" id="KI517384">
    <property type="protein sequence ID" value="ESQ55910.1"/>
    <property type="molecule type" value="Genomic_DNA"/>
</dbReference>
<dbReference type="PROSITE" id="PS50004">
    <property type="entry name" value="C2"/>
    <property type="match status" value="2"/>
</dbReference>
<dbReference type="OMA" id="HTGANIG"/>